<proteinExistence type="predicted"/>
<evidence type="ECO:0000313" key="3">
    <source>
        <dbReference type="EMBL" id="CUK15395.1"/>
    </source>
</evidence>
<evidence type="ECO:0000313" key="4">
    <source>
        <dbReference type="Proteomes" id="UP000051870"/>
    </source>
</evidence>
<feature type="transmembrane region" description="Helical" evidence="1">
    <location>
        <begin position="154"/>
        <end position="172"/>
    </location>
</feature>
<gene>
    <name evidence="3" type="ORF">PH7735_04044</name>
</gene>
<keyword evidence="4" id="KW-1185">Reference proteome</keyword>
<feature type="transmembrane region" description="Helical" evidence="1">
    <location>
        <begin position="34"/>
        <end position="54"/>
    </location>
</feature>
<feature type="transmembrane region" description="Helical" evidence="1">
    <location>
        <begin position="184"/>
        <end position="204"/>
    </location>
</feature>
<accession>A0A0P1IIV1</accession>
<feature type="transmembrane region" description="Helical" evidence="1">
    <location>
        <begin position="61"/>
        <end position="80"/>
    </location>
</feature>
<keyword evidence="1" id="KW-1133">Transmembrane helix</keyword>
<feature type="transmembrane region" description="Helical" evidence="1">
    <location>
        <begin position="9"/>
        <end position="28"/>
    </location>
</feature>
<sequence length="214" mass="22948">MMEIRTTGLHWGVLLIFLVSSFFVGPVFGPSLSVQVISLTLFDVAIVGAAIAAFKDPRARTVGIVIAIVWLIASLVALNVGAFQTLALVLTGVMLLAALWITFQVLLNQTTGNLEALLGAIFGYLLLAMAWAMLYLHILRLDNDAIQMALDSDIWSSVVYYSIVTITSLGYGDILPISPLARMVAGFEAIVGVLYIAIMIGSIVGKFQTPDNGD</sequence>
<protein>
    <submittedName>
        <fullName evidence="3">Ion channel</fullName>
    </submittedName>
</protein>
<reference evidence="4" key="1">
    <citation type="submission" date="2015-09" db="EMBL/GenBank/DDBJ databases">
        <authorList>
            <person name="Rodrigo-Torres Lidia"/>
            <person name="Arahal R.David."/>
        </authorList>
    </citation>
    <scope>NUCLEOTIDE SEQUENCE [LARGE SCALE GENOMIC DNA]</scope>
    <source>
        <strain evidence="4">CECT 7735</strain>
    </source>
</reference>
<keyword evidence="1" id="KW-0472">Membrane</keyword>
<dbReference type="GeneID" id="83883008"/>
<dbReference type="InterPro" id="IPR013099">
    <property type="entry name" value="K_chnl_dom"/>
</dbReference>
<organism evidence="3 4">
    <name type="scientific">Shimia thalassica</name>
    <dbReference type="NCBI Taxonomy" id="1715693"/>
    <lineage>
        <taxon>Bacteria</taxon>
        <taxon>Pseudomonadati</taxon>
        <taxon>Pseudomonadota</taxon>
        <taxon>Alphaproteobacteria</taxon>
        <taxon>Rhodobacterales</taxon>
        <taxon>Roseobacteraceae</taxon>
    </lineage>
</organism>
<name>A0A0P1IIV1_9RHOB</name>
<dbReference type="Pfam" id="PF07885">
    <property type="entry name" value="Ion_trans_2"/>
    <property type="match status" value="1"/>
</dbReference>
<feature type="transmembrane region" description="Helical" evidence="1">
    <location>
        <begin position="114"/>
        <end position="134"/>
    </location>
</feature>
<dbReference type="EMBL" id="CYTW01000007">
    <property type="protein sequence ID" value="CUK15395.1"/>
    <property type="molecule type" value="Genomic_DNA"/>
</dbReference>
<evidence type="ECO:0000259" key="2">
    <source>
        <dbReference type="Pfam" id="PF07885"/>
    </source>
</evidence>
<feature type="domain" description="Potassium channel" evidence="2">
    <location>
        <begin position="127"/>
        <end position="205"/>
    </location>
</feature>
<dbReference type="RefSeq" id="WP_058313188.1">
    <property type="nucleotide sequence ID" value="NZ_CYTW01000007.1"/>
</dbReference>
<dbReference type="STRING" id="1715693.PH7735_04044"/>
<evidence type="ECO:0000256" key="1">
    <source>
        <dbReference type="SAM" id="Phobius"/>
    </source>
</evidence>
<dbReference type="Gene3D" id="1.10.287.70">
    <property type="match status" value="1"/>
</dbReference>
<keyword evidence="1" id="KW-0812">Transmembrane</keyword>
<dbReference type="SUPFAM" id="SSF81324">
    <property type="entry name" value="Voltage-gated potassium channels"/>
    <property type="match status" value="1"/>
</dbReference>
<dbReference type="Proteomes" id="UP000051870">
    <property type="component" value="Unassembled WGS sequence"/>
</dbReference>
<feature type="transmembrane region" description="Helical" evidence="1">
    <location>
        <begin position="86"/>
        <end position="107"/>
    </location>
</feature>
<dbReference type="AlphaFoldDB" id="A0A0P1IIV1"/>